<protein>
    <submittedName>
        <fullName evidence="1">Uncharacterized protein</fullName>
    </submittedName>
</protein>
<dbReference type="EMBL" id="LXWW01000543">
    <property type="protein sequence ID" value="OAO12465.1"/>
    <property type="molecule type" value="Genomic_DNA"/>
</dbReference>
<sequence length="273" mass="31347">MSSRIAEVRNPVTPDDLASATCLLSKTWRVYRISPLQKNYKDEAFIQNLIPSIQQHFQRNATSLDDLQLQLVLLHDMIYIDSFDYTIGFYLRFQYEGKSIELRCCILAQVEDPSRDSLILIKGRKDTRKVFLSWLEQYYDLFIDLSPRRYSPFQFAQFCDLAYHFNTASNAIASDENGENALLFVFSLPSTIDGLRRLSVKMSVSDLERILLATRRKEEEEGGHVVLDVVKAQLQRVFSVDSDLCILEEIGSNTLVLTRDGRVKVITGEGHHP</sequence>
<comment type="caution">
    <text evidence="1">The sequence shown here is derived from an EMBL/GenBank/DDBJ whole genome shotgun (WGS) entry which is preliminary data.</text>
</comment>
<accession>A0A196S5V6</accession>
<dbReference type="AlphaFoldDB" id="A0A196S5V6"/>
<proteinExistence type="predicted"/>
<keyword evidence="2" id="KW-1185">Reference proteome</keyword>
<organism evidence="1 2">
    <name type="scientific">Blastocystis sp. subtype 1 (strain ATCC 50177 / NandII)</name>
    <dbReference type="NCBI Taxonomy" id="478820"/>
    <lineage>
        <taxon>Eukaryota</taxon>
        <taxon>Sar</taxon>
        <taxon>Stramenopiles</taxon>
        <taxon>Bigyra</taxon>
        <taxon>Opalozoa</taxon>
        <taxon>Opalinata</taxon>
        <taxon>Blastocystidae</taxon>
        <taxon>Blastocystis</taxon>
    </lineage>
</organism>
<evidence type="ECO:0000313" key="2">
    <source>
        <dbReference type="Proteomes" id="UP000078348"/>
    </source>
</evidence>
<dbReference type="Pfam" id="PF13092">
    <property type="entry name" value="CENP-L"/>
    <property type="match status" value="1"/>
</dbReference>
<dbReference type="InterPro" id="IPR025204">
    <property type="entry name" value="CENP-L"/>
</dbReference>
<evidence type="ECO:0000313" key="1">
    <source>
        <dbReference type="EMBL" id="OAO12465.1"/>
    </source>
</evidence>
<dbReference type="OrthoDB" id="8864979at2759"/>
<name>A0A196S5V6_BLAHN</name>
<gene>
    <name evidence="1" type="ORF">AV274_5820</name>
</gene>
<dbReference type="Proteomes" id="UP000078348">
    <property type="component" value="Unassembled WGS sequence"/>
</dbReference>
<reference evidence="1 2" key="1">
    <citation type="submission" date="2016-05" db="EMBL/GenBank/DDBJ databases">
        <title>Nuclear genome of Blastocystis sp. subtype 1 NandII.</title>
        <authorList>
            <person name="Gentekaki E."/>
            <person name="Curtis B."/>
            <person name="Stairs C."/>
            <person name="Eme L."/>
            <person name="Herman E."/>
            <person name="Klimes V."/>
            <person name="Arias M.C."/>
            <person name="Elias M."/>
            <person name="Hilliou F."/>
            <person name="Klute M."/>
            <person name="Malik S.-B."/>
            <person name="Pightling A."/>
            <person name="Rachubinski R."/>
            <person name="Salas D."/>
            <person name="Schlacht A."/>
            <person name="Suga H."/>
            <person name="Archibald J."/>
            <person name="Ball S.G."/>
            <person name="Clark G."/>
            <person name="Dacks J."/>
            <person name="Van Der Giezen M."/>
            <person name="Tsaousis A."/>
            <person name="Roger A."/>
        </authorList>
    </citation>
    <scope>NUCLEOTIDE SEQUENCE [LARGE SCALE GENOMIC DNA]</scope>
    <source>
        <strain evidence="2">ATCC 50177 / NandII</strain>
    </source>
</reference>